<accession>U1GAW3</accession>
<evidence type="ECO:0000313" key="4">
    <source>
        <dbReference type="Proteomes" id="UP000019373"/>
    </source>
</evidence>
<reference evidence="4" key="1">
    <citation type="journal article" date="2014" name="BMC Genomics">
        <title>Genome characteristics reveal the impact of lichenization on lichen-forming fungus Endocarpon pusillum Hedwig (Verrucariales, Ascomycota).</title>
        <authorList>
            <person name="Wang Y.-Y."/>
            <person name="Liu B."/>
            <person name="Zhang X.-Y."/>
            <person name="Zhou Q.-M."/>
            <person name="Zhang T."/>
            <person name="Li H."/>
            <person name="Yu Y.-F."/>
            <person name="Zhang X.-L."/>
            <person name="Hao X.-Y."/>
            <person name="Wang M."/>
            <person name="Wang L."/>
            <person name="Wei J.-C."/>
        </authorList>
    </citation>
    <scope>NUCLEOTIDE SEQUENCE [LARGE SCALE GENOMIC DNA]</scope>
    <source>
        <strain evidence="4">Z07020 / HMAS-L-300199</strain>
    </source>
</reference>
<feature type="region of interest" description="Disordered" evidence="2">
    <location>
        <begin position="81"/>
        <end position="133"/>
    </location>
</feature>
<dbReference type="EMBL" id="KE721492">
    <property type="protein sequence ID" value="ERF68846.1"/>
    <property type="molecule type" value="Genomic_DNA"/>
</dbReference>
<evidence type="ECO:0000256" key="1">
    <source>
        <dbReference type="SAM" id="Coils"/>
    </source>
</evidence>
<dbReference type="HOGENOM" id="CLU_1189915_0_0_1"/>
<keyword evidence="4" id="KW-1185">Reference proteome</keyword>
<name>U1GAW3_ENDPU</name>
<evidence type="ECO:0000256" key="2">
    <source>
        <dbReference type="SAM" id="MobiDB-lite"/>
    </source>
</evidence>
<dbReference type="GeneID" id="19239453"/>
<feature type="region of interest" description="Disordered" evidence="2">
    <location>
        <begin position="19"/>
        <end position="60"/>
    </location>
</feature>
<dbReference type="Proteomes" id="UP000019373">
    <property type="component" value="Unassembled WGS sequence"/>
</dbReference>
<keyword evidence="1" id="KW-0175">Coiled coil</keyword>
<protein>
    <submittedName>
        <fullName evidence="3">Uncharacterized protein</fullName>
    </submittedName>
</protein>
<dbReference type="RefSeq" id="XP_007805464.1">
    <property type="nucleotide sequence ID" value="XM_007807273.1"/>
</dbReference>
<gene>
    <name evidence="3" type="ORF">EPUS_04498</name>
</gene>
<dbReference type="AlphaFoldDB" id="U1GAW3"/>
<evidence type="ECO:0000313" key="3">
    <source>
        <dbReference type="EMBL" id="ERF68846.1"/>
    </source>
</evidence>
<feature type="coiled-coil region" evidence="1">
    <location>
        <begin position="167"/>
        <end position="194"/>
    </location>
</feature>
<proteinExistence type="predicted"/>
<organism evidence="3 4">
    <name type="scientific">Endocarpon pusillum (strain Z07020 / HMAS-L-300199)</name>
    <name type="common">Lichen-forming fungus</name>
    <dbReference type="NCBI Taxonomy" id="1263415"/>
    <lineage>
        <taxon>Eukaryota</taxon>
        <taxon>Fungi</taxon>
        <taxon>Dikarya</taxon>
        <taxon>Ascomycota</taxon>
        <taxon>Pezizomycotina</taxon>
        <taxon>Eurotiomycetes</taxon>
        <taxon>Chaetothyriomycetidae</taxon>
        <taxon>Verrucariales</taxon>
        <taxon>Verrucariaceae</taxon>
        <taxon>Endocarpon</taxon>
    </lineage>
</organism>
<feature type="compositionally biased region" description="Low complexity" evidence="2">
    <location>
        <begin position="92"/>
        <end position="113"/>
    </location>
</feature>
<sequence length="233" mass="25176">MSKLDKSTRLARILLGPDSLTHDVHHQPPLLPTATLSANPLARPRSRSDRRSNPANPAVITPLPIGILLTDLTTKCVVHLRASQHSPHHHQQQQQQQHNNNNNNHPSKANPANQTPPKTAQASTISTSPTTCPNIEIRHPSFNGAKCIRCTDAARAAAAAKGVTQEEKAQVEMVRKLEEEIARLEGVVTNMKRKLRSLTLAKETDGDDGEGETGEGLKDVLEGNLGSGWGGVL</sequence>
<feature type="compositionally biased region" description="Polar residues" evidence="2">
    <location>
        <begin position="115"/>
        <end position="133"/>
    </location>
</feature>